<dbReference type="EMBL" id="CP003350">
    <property type="protein sequence ID" value="AFC84760.1"/>
    <property type="molecule type" value="Genomic_DNA"/>
</dbReference>
<feature type="chain" id="PRO_5003615584" description="Lipoprotein" evidence="1">
    <location>
        <begin position="20"/>
        <end position="169"/>
    </location>
</feature>
<sequence length="169" mass="17526">MRKSLLSLALAMGGLLAAAGCSQHDQSTAQAPAAASQPAVSKPTDVNDSAGWNKYLASLVSQHLDGMTAPQPFAYLVTPGDSDEAKAARDRQLQTVQETVERGVIPGQLLAFGGAESAQTADLVLAAFKGAKPASFKGVIVVFIGDQADQQRVTDALKPSGATLRYVVM</sequence>
<dbReference type="KEGG" id="fau:Fraau_0267"/>
<evidence type="ECO:0000313" key="2">
    <source>
        <dbReference type="EMBL" id="AFC84760.1"/>
    </source>
</evidence>
<reference evidence="2" key="1">
    <citation type="submission" date="2012-02" db="EMBL/GenBank/DDBJ databases">
        <title>The complete genome of Frateuria aurantia DSM 6220.</title>
        <authorList>
            <consortium name="US DOE Joint Genome Institute (JGI-PGF)"/>
            <person name="Lucas S."/>
            <person name="Copeland A."/>
            <person name="Lapidus A."/>
            <person name="Glavina del Rio T."/>
            <person name="Dalin E."/>
            <person name="Tice H."/>
            <person name="Bruce D."/>
            <person name="Goodwin L."/>
            <person name="Pitluck S."/>
            <person name="Peters L."/>
            <person name="Ovchinnikova G."/>
            <person name="Teshima H."/>
            <person name="Kyrpides N."/>
            <person name="Mavromatis K."/>
            <person name="Ivanova N."/>
            <person name="Brettin T."/>
            <person name="Detter J.C."/>
            <person name="Han C."/>
            <person name="Larimer F."/>
            <person name="Land M."/>
            <person name="Hauser L."/>
            <person name="Markowitz V."/>
            <person name="Cheng J.-F."/>
            <person name="Hugenholtz P."/>
            <person name="Woyke T."/>
            <person name="Wu D."/>
            <person name="Brambilla E."/>
            <person name="Klenk H.-P."/>
            <person name="Eisen J.A."/>
        </authorList>
    </citation>
    <scope>NUCLEOTIDE SEQUENCE</scope>
    <source>
        <strain evidence="2">DSM 6220</strain>
    </source>
</reference>
<name>H8L2C6_FRAAD</name>
<dbReference type="RefSeq" id="WP_014401766.1">
    <property type="nucleotide sequence ID" value="NC_017033.1"/>
</dbReference>
<dbReference type="AlphaFoldDB" id="H8L2C6"/>
<feature type="signal peptide" evidence="1">
    <location>
        <begin position="1"/>
        <end position="19"/>
    </location>
</feature>
<evidence type="ECO:0008006" key="4">
    <source>
        <dbReference type="Google" id="ProtNLM"/>
    </source>
</evidence>
<dbReference type="Proteomes" id="UP000005234">
    <property type="component" value="Chromosome"/>
</dbReference>
<dbReference type="OrthoDB" id="6022222at2"/>
<dbReference type="PROSITE" id="PS51257">
    <property type="entry name" value="PROKAR_LIPOPROTEIN"/>
    <property type="match status" value="1"/>
</dbReference>
<keyword evidence="1" id="KW-0732">Signal</keyword>
<evidence type="ECO:0000256" key="1">
    <source>
        <dbReference type="SAM" id="SignalP"/>
    </source>
</evidence>
<proteinExistence type="predicted"/>
<keyword evidence="3" id="KW-1185">Reference proteome</keyword>
<evidence type="ECO:0000313" key="3">
    <source>
        <dbReference type="Proteomes" id="UP000005234"/>
    </source>
</evidence>
<dbReference type="STRING" id="767434.Fraau_0267"/>
<dbReference type="HOGENOM" id="CLU_135486_0_0_6"/>
<accession>H8L2C6</accession>
<gene>
    <name evidence="2" type="ordered locus">Fraau_0267</name>
</gene>
<protein>
    <recommendedName>
        <fullName evidence="4">Lipoprotein</fullName>
    </recommendedName>
</protein>
<organism evidence="2 3">
    <name type="scientific">Frateuria aurantia (strain ATCC 33424 / DSM 6220 / KCTC 2777 / LMG 1558 / NBRC 3245 / NCIMB 13370)</name>
    <name type="common">Acetobacter aurantius</name>
    <dbReference type="NCBI Taxonomy" id="767434"/>
    <lineage>
        <taxon>Bacteria</taxon>
        <taxon>Pseudomonadati</taxon>
        <taxon>Pseudomonadota</taxon>
        <taxon>Gammaproteobacteria</taxon>
        <taxon>Lysobacterales</taxon>
        <taxon>Rhodanobacteraceae</taxon>
        <taxon>Frateuria</taxon>
    </lineage>
</organism>
<dbReference type="eggNOG" id="ENOG5030T6P">
    <property type="taxonomic scope" value="Bacteria"/>
</dbReference>